<name>W1N3D9_9GAMM</name>
<dbReference type="OrthoDB" id="9803101at2"/>
<dbReference type="SUPFAM" id="SSF55298">
    <property type="entry name" value="YjgF-like"/>
    <property type="match status" value="1"/>
</dbReference>
<dbReference type="EMBL" id="AVBC01000045">
    <property type="protein sequence ID" value="ERL49475.1"/>
    <property type="molecule type" value="Genomic_DNA"/>
</dbReference>
<reference evidence="2 3" key="1">
    <citation type="submission" date="2013-08" db="EMBL/GenBank/DDBJ databases">
        <title>draft genome of Halomonas huanghegensis, strain BJGMM-B45T.</title>
        <authorList>
            <person name="Miao C."/>
            <person name="Wan Y."/>
            <person name="Jin W."/>
        </authorList>
    </citation>
    <scope>NUCLEOTIDE SEQUENCE [LARGE SCALE GENOMIC DNA]</scope>
    <source>
        <strain evidence="2 3">BJGMM-B45</strain>
    </source>
</reference>
<evidence type="ECO:0000256" key="1">
    <source>
        <dbReference type="ARBA" id="ARBA00010552"/>
    </source>
</evidence>
<dbReference type="KEGG" id="hhu:AR456_08100"/>
<comment type="similarity">
    <text evidence="1">Belongs to the RutC family.</text>
</comment>
<dbReference type="InterPro" id="IPR006175">
    <property type="entry name" value="YjgF/YER057c/UK114"/>
</dbReference>
<evidence type="ECO:0008006" key="4">
    <source>
        <dbReference type="Google" id="ProtNLM"/>
    </source>
</evidence>
<protein>
    <recommendedName>
        <fullName evidence="4">Translation initiation inhibitor</fullName>
    </recommendedName>
</protein>
<dbReference type="Proteomes" id="UP000019113">
    <property type="component" value="Unassembled WGS sequence"/>
</dbReference>
<gene>
    <name evidence="2" type="ORF">BJB45_06760</name>
</gene>
<dbReference type="eggNOG" id="COG0251">
    <property type="taxonomic scope" value="Bacteria"/>
</dbReference>
<dbReference type="PANTHER" id="PTHR11803:SF58">
    <property type="entry name" value="PROTEIN HMF1-RELATED"/>
    <property type="match status" value="1"/>
</dbReference>
<dbReference type="Pfam" id="PF01042">
    <property type="entry name" value="Ribonuc_L-PSP"/>
    <property type="match status" value="1"/>
</dbReference>
<comment type="caution">
    <text evidence="2">The sequence shown here is derived from an EMBL/GenBank/DDBJ whole genome shotgun (WGS) entry which is preliminary data.</text>
</comment>
<sequence length="130" mass="14416">MLRHYNEPTLGIPSFPGSHLVMDDHYIYLSGLTAADLPDGAALLGDIRAETHQIMEYLSRLLAHAECTLDDSVRVDVHLTDLALQADFDAVYARWFSAPFYPTRTCTVSPQLAGGASVEVTLMARRPQQR</sequence>
<accession>W1N3D9</accession>
<dbReference type="CDD" id="cd00448">
    <property type="entry name" value="YjgF_YER057c_UK114_family"/>
    <property type="match status" value="1"/>
</dbReference>
<dbReference type="STRING" id="1178482.AR456_08100"/>
<dbReference type="GO" id="GO:0019239">
    <property type="term" value="F:deaminase activity"/>
    <property type="evidence" value="ECO:0007669"/>
    <property type="project" value="TreeGrafter"/>
</dbReference>
<dbReference type="RefSeq" id="WP_021820888.1">
    <property type="nucleotide sequence ID" value="NZ_AVBC01000045.1"/>
</dbReference>
<dbReference type="PATRIC" id="fig|1178482.3.peg.3931"/>
<keyword evidence="3" id="KW-1185">Reference proteome</keyword>
<dbReference type="Gene3D" id="3.30.1330.40">
    <property type="entry name" value="RutC-like"/>
    <property type="match status" value="1"/>
</dbReference>
<evidence type="ECO:0000313" key="2">
    <source>
        <dbReference type="EMBL" id="ERL49475.1"/>
    </source>
</evidence>
<dbReference type="InterPro" id="IPR035959">
    <property type="entry name" value="RutC-like_sf"/>
</dbReference>
<dbReference type="PANTHER" id="PTHR11803">
    <property type="entry name" value="2-IMINOBUTANOATE/2-IMINOPROPANOATE DEAMINASE RIDA"/>
    <property type="match status" value="1"/>
</dbReference>
<dbReference type="AlphaFoldDB" id="W1N3D9"/>
<dbReference type="GO" id="GO:0005829">
    <property type="term" value="C:cytosol"/>
    <property type="evidence" value="ECO:0007669"/>
    <property type="project" value="TreeGrafter"/>
</dbReference>
<evidence type="ECO:0000313" key="3">
    <source>
        <dbReference type="Proteomes" id="UP000019113"/>
    </source>
</evidence>
<organism evidence="2 3">
    <name type="scientific">Halomonas huangheensis</name>
    <dbReference type="NCBI Taxonomy" id="1178482"/>
    <lineage>
        <taxon>Bacteria</taxon>
        <taxon>Pseudomonadati</taxon>
        <taxon>Pseudomonadota</taxon>
        <taxon>Gammaproteobacteria</taxon>
        <taxon>Oceanospirillales</taxon>
        <taxon>Halomonadaceae</taxon>
        <taxon>Halomonas</taxon>
    </lineage>
</organism>
<proteinExistence type="inferred from homology"/>